<feature type="compositionally biased region" description="Low complexity" evidence="3">
    <location>
        <begin position="156"/>
        <end position="170"/>
    </location>
</feature>
<dbReference type="PANTHER" id="PTHR13266:SF1">
    <property type="entry name" value="PROTEASOME INHIBITOR PI31 SUBUNIT"/>
    <property type="match status" value="1"/>
</dbReference>
<reference evidence="6" key="1">
    <citation type="submission" date="2025-08" db="UniProtKB">
        <authorList>
            <consortium name="RefSeq"/>
        </authorList>
    </citation>
    <scope>IDENTIFICATION</scope>
    <source>
        <tissue evidence="6">Leaves</tissue>
    </source>
</reference>
<comment type="similarity">
    <text evidence="1">Belongs to the proteasome inhibitor PI31 family.</text>
</comment>
<organism evidence="5 6">
    <name type="scientific">Coffea arabica</name>
    <name type="common">Arabian coffee</name>
    <dbReference type="NCBI Taxonomy" id="13443"/>
    <lineage>
        <taxon>Eukaryota</taxon>
        <taxon>Viridiplantae</taxon>
        <taxon>Streptophyta</taxon>
        <taxon>Embryophyta</taxon>
        <taxon>Tracheophyta</taxon>
        <taxon>Spermatophyta</taxon>
        <taxon>Magnoliopsida</taxon>
        <taxon>eudicotyledons</taxon>
        <taxon>Gunneridae</taxon>
        <taxon>Pentapetalae</taxon>
        <taxon>asterids</taxon>
        <taxon>lamiids</taxon>
        <taxon>Gentianales</taxon>
        <taxon>Rubiaceae</taxon>
        <taxon>Ixoroideae</taxon>
        <taxon>Gardenieae complex</taxon>
        <taxon>Bertiereae - Coffeeae clade</taxon>
        <taxon>Coffeeae</taxon>
        <taxon>Coffea</taxon>
    </lineage>
</organism>
<evidence type="ECO:0000256" key="2">
    <source>
        <dbReference type="ARBA" id="ARBA00022942"/>
    </source>
</evidence>
<name>A0ABM4USY1_COFAR</name>
<dbReference type="PANTHER" id="PTHR13266">
    <property type="entry name" value="PROTEASOME INHIBITOR"/>
    <property type="match status" value="1"/>
</dbReference>
<protein>
    <submittedName>
        <fullName evidence="6">Probable proteasome inhibitor isoform X2</fullName>
    </submittedName>
</protein>
<evidence type="ECO:0000256" key="3">
    <source>
        <dbReference type="SAM" id="MobiDB-lite"/>
    </source>
</evidence>
<feature type="compositionally biased region" description="Basic and acidic residues" evidence="3">
    <location>
        <begin position="171"/>
        <end position="180"/>
    </location>
</feature>
<keyword evidence="2" id="KW-0647">Proteasome</keyword>
<dbReference type="Pfam" id="PF11566">
    <property type="entry name" value="PI31_Prot_N"/>
    <property type="match status" value="1"/>
</dbReference>
<accession>A0ABM4USY1</accession>
<dbReference type="Gene3D" id="3.40.1000.30">
    <property type="match status" value="1"/>
</dbReference>
<gene>
    <name evidence="6" type="primary">LOC113694568</name>
</gene>
<proteinExistence type="inferred from homology"/>
<feature type="compositionally biased region" description="Basic and acidic residues" evidence="3">
    <location>
        <begin position="273"/>
        <end position="285"/>
    </location>
</feature>
<feature type="domain" description="PI31 proteasome regulator N-terminal" evidence="4">
    <location>
        <begin position="17"/>
        <end position="156"/>
    </location>
</feature>
<sequence>MGSATEQSVMGVIRAARPSFRNAHDKAAFAVHASFLASGFILHATGPPAFSDDVLSSTSTEEVGIEHWNEFDDSYAFVYSNPDKGSQKILVKCLAMNDKLLVDAMAEGDSEPVHLEINVPDYVAEDGGNTYTTMFKNIGKLVRDVDKEILGKLVRSPAASSSAHNSSAKSRVPEGDESKSDQPSPRVSEPDEPSIFNPPNPRGNFGGPGSMLIGPNDPRWFGSGNEHPHFPGGPQPGVPPGARFDPYGPPGVPGFEPNRFIRHPRRPGGGTHPDLEHFGDGSDII</sequence>
<dbReference type="InterPro" id="IPR021625">
    <property type="entry name" value="PI31_Prot_N"/>
</dbReference>
<dbReference type="GeneID" id="113694568"/>
<evidence type="ECO:0000313" key="5">
    <source>
        <dbReference type="Proteomes" id="UP001652660"/>
    </source>
</evidence>
<evidence type="ECO:0000313" key="6">
    <source>
        <dbReference type="RefSeq" id="XP_071910379.1"/>
    </source>
</evidence>
<evidence type="ECO:0000256" key="1">
    <source>
        <dbReference type="ARBA" id="ARBA00006405"/>
    </source>
</evidence>
<keyword evidence="5" id="KW-1185">Reference proteome</keyword>
<dbReference type="RefSeq" id="XP_071910379.1">
    <property type="nucleotide sequence ID" value="XM_072054278.1"/>
</dbReference>
<dbReference type="Proteomes" id="UP001652660">
    <property type="component" value="Chromosome 6e"/>
</dbReference>
<feature type="region of interest" description="Disordered" evidence="3">
    <location>
        <begin position="155"/>
        <end position="285"/>
    </location>
</feature>
<evidence type="ECO:0000259" key="4">
    <source>
        <dbReference type="Pfam" id="PF11566"/>
    </source>
</evidence>
<dbReference type="InterPro" id="IPR045128">
    <property type="entry name" value="PI31-like"/>
</dbReference>